<proteinExistence type="predicted"/>
<dbReference type="Proteomes" id="UP001217089">
    <property type="component" value="Unassembled WGS sequence"/>
</dbReference>
<evidence type="ECO:0000313" key="3">
    <source>
        <dbReference type="Proteomes" id="UP001217089"/>
    </source>
</evidence>
<protein>
    <recommendedName>
        <fullName evidence="4">Transposase</fullName>
    </recommendedName>
</protein>
<evidence type="ECO:0000256" key="1">
    <source>
        <dbReference type="SAM" id="MobiDB-lite"/>
    </source>
</evidence>
<accession>A0ABQ9FW08</accession>
<organism evidence="2 3">
    <name type="scientific">Tegillarca granosa</name>
    <name type="common">Malaysian cockle</name>
    <name type="synonym">Anadara granosa</name>
    <dbReference type="NCBI Taxonomy" id="220873"/>
    <lineage>
        <taxon>Eukaryota</taxon>
        <taxon>Metazoa</taxon>
        <taxon>Spiralia</taxon>
        <taxon>Lophotrochozoa</taxon>
        <taxon>Mollusca</taxon>
        <taxon>Bivalvia</taxon>
        <taxon>Autobranchia</taxon>
        <taxon>Pteriomorphia</taxon>
        <taxon>Arcoida</taxon>
        <taxon>Arcoidea</taxon>
        <taxon>Arcidae</taxon>
        <taxon>Tegillarca</taxon>
    </lineage>
</organism>
<comment type="caution">
    <text evidence="2">The sequence shown here is derived from an EMBL/GenBank/DDBJ whole genome shotgun (WGS) entry which is preliminary data.</text>
</comment>
<dbReference type="SUPFAM" id="SSF57903">
    <property type="entry name" value="FYVE/PHD zinc finger"/>
    <property type="match status" value="1"/>
</dbReference>
<feature type="region of interest" description="Disordered" evidence="1">
    <location>
        <begin position="130"/>
        <end position="172"/>
    </location>
</feature>
<sequence>MTKHNLTDRPDRIYNIDETGINTQHKPLKIVCSTDTKAQAVTSEKSLTTIIGAGNAAGNHIPPYYVFKGKRWNSDLLTGCLPGAEELTAKPYLKAMSAENLVSAFRKTGIFPFNNKAITDVDIAPASIYKPAETEVPPNEDVTDTQPSTSGTNKKGAPLDLLSEDGESSMDDEDDEKCCVCGKFQPDELHRCTSVVFTKWAKCDFCEHWTHLIYCTDVRFIRRGDEFRCPHCENQA</sequence>
<name>A0ABQ9FW08_TEGGR</name>
<reference evidence="2 3" key="1">
    <citation type="submission" date="2022-12" db="EMBL/GenBank/DDBJ databases">
        <title>Chromosome-level genome of Tegillarca granosa.</title>
        <authorList>
            <person name="Kim J."/>
        </authorList>
    </citation>
    <scope>NUCLEOTIDE SEQUENCE [LARGE SCALE GENOMIC DNA]</scope>
    <source>
        <strain evidence="2">Teg-2019</strain>
        <tissue evidence="2">Adductor muscle</tissue>
    </source>
</reference>
<feature type="compositionally biased region" description="Polar residues" evidence="1">
    <location>
        <begin position="144"/>
        <end position="153"/>
    </location>
</feature>
<gene>
    <name evidence="2" type="ORF">KUTeg_001020</name>
</gene>
<feature type="compositionally biased region" description="Acidic residues" evidence="1">
    <location>
        <begin position="162"/>
        <end position="172"/>
    </location>
</feature>
<evidence type="ECO:0008006" key="4">
    <source>
        <dbReference type="Google" id="ProtNLM"/>
    </source>
</evidence>
<dbReference type="EMBL" id="JARBDR010000082">
    <property type="protein sequence ID" value="KAJ8321428.1"/>
    <property type="molecule type" value="Genomic_DNA"/>
</dbReference>
<keyword evidence="3" id="KW-1185">Reference proteome</keyword>
<evidence type="ECO:0000313" key="2">
    <source>
        <dbReference type="EMBL" id="KAJ8321428.1"/>
    </source>
</evidence>
<dbReference type="InterPro" id="IPR011011">
    <property type="entry name" value="Znf_FYVE_PHD"/>
</dbReference>